<name>A0A259TUB1_9BACT</name>
<comment type="caution">
    <text evidence="2">The sequence shown here is derived from an EMBL/GenBank/DDBJ whole genome shotgun (WGS) entry which is preliminary data.</text>
</comment>
<accession>A0A259TUB1</accession>
<feature type="domain" description="Metallo-beta-lactamase" evidence="1">
    <location>
        <begin position="26"/>
        <end position="109"/>
    </location>
</feature>
<reference evidence="2 3" key="1">
    <citation type="submission" date="2016-11" db="EMBL/GenBank/DDBJ databases">
        <title>Study of marine rhodopsin-containing bacteria.</title>
        <authorList>
            <person name="Yoshizawa S."/>
            <person name="Kumagai Y."/>
            <person name="Kogure K."/>
        </authorList>
    </citation>
    <scope>NUCLEOTIDE SEQUENCE [LARGE SCALE GENOMIC DNA]</scope>
    <source>
        <strain evidence="2 3">SG-29</strain>
    </source>
</reference>
<dbReference type="Pfam" id="PF00753">
    <property type="entry name" value="Lactamase_B"/>
    <property type="match status" value="1"/>
</dbReference>
<keyword evidence="3" id="KW-1185">Reference proteome</keyword>
<sequence>MYDPGGLGDCFLLAFPGPGGDDRPARYVLVDCGVFNGTRGGSKQMRNVAADVVAVTGGRIDVLVLSHEHWDHLSGFQWARETFENDLQIDEVWAAWTEDPADPDAVRLQRELDADFGTLQLAASRLREARDPHLRARADEIGGVLGFLGVGASKAALRTLAAVPDRFAAKRSRGTAKQMDLALSLGDHARYLSPGEAPVPVAPGVRAFVLGPPRNEALLRRSDPRRHSGEVYEHAAAETARTRDGLADALADDDPSAPFGPDTGVPLGDASTGDLADFVLDHYGGDEPPPELAWRRIDEDWLGTAEALALQLDGDVNNTSLALAFELADGRVLLFPGDAQVGNWLSWHELSWDDDGQLVTAETLLGQTVLYKVGHHASHNATLRDLGLELMSHPDLTALVPVNEAQARKKKWAMPFAPLDARLQERCSGRVLRADTKVPDRPAGVSQRTWQSFLGRVSTDPDGLWVQVEIE</sequence>
<gene>
    <name evidence="2" type="ORF">BSZ36_17740</name>
</gene>
<dbReference type="SUPFAM" id="SSF56281">
    <property type="entry name" value="Metallo-hydrolase/oxidoreductase"/>
    <property type="match status" value="1"/>
</dbReference>
<dbReference type="InParanoid" id="A0A259TUB1"/>
<dbReference type="AlphaFoldDB" id="A0A259TUB1"/>
<dbReference type="Gene3D" id="3.60.15.10">
    <property type="entry name" value="Ribonuclease Z/Hydroxyacylglutathione hydrolase-like"/>
    <property type="match status" value="1"/>
</dbReference>
<proteinExistence type="predicted"/>
<evidence type="ECO:0000259" key="1">
    <source>
        <dbReference type="Pfam" id="PF00753"/>
    </source>
</evidence>
<protein>
    <recommendedName>
        <fullName evidence="1">Metallo-beta-lactamase domain-containing protein</fullName>
    </recommendedName>
</protein>
<evidence type="ECO:0000313" key="2">
    <source>
        <dbReference type="EMBL" id="OZC01290.1"/>
    </source>
</evidence>
<evidence type="ECO:0000313" key="3">
    <source>
        <dbReference type="Proteomes" id="UP000216446"/>
    </source>
</evidence>
<dbReference type="Proteomes" id="UP000216446">
    <property type="component" value="Unassembled WGS sequence"/>
</dbReference>
<organism evidence="2 3">
    <name type="scientific">Rubricoccus marinus</name>
    <dbReference type="NCBI Taxonomy" id="716817"/>
    <lineage>
        <taxon>Bacteria</taxon>
        <taxon>Pseudomonadati</taxon>
        <taxon>Rhodothermota</taxon>
        <taxon>Rhodothermia</taxon>
        <taxon>Rhodothermales</taxon>
        <taxon>Rubricoccaceae</taxon>
        <taxon>Rubricoccus</taxon>
    </lineage>
</organism>
<dbReference type="EMBL" id="MQWB01000011">
    <property type="protein sequence ID" value="OZC01290.1"/>
    <property type="molecule type" value="Genomic_DNA"/>
</dbReference>
<dbReference type="InterPro" id="IPR001279">
    <property type="entry name" value="Metallo-B-lactamas"/>
</dbReference>
<dbReference type="InterPro" id="IPR036866">
    <property type="entry name" value="RibonucZ/Hydroxyglut_hydro"/>
</dbReference>